<sequence>MLKYLPPALFVASGAALSQEPALPPFKSADVSWATVKGRGVLTGSAIDRIDGTETNCADMPVNLVPRSAYADARMKAIYGTIEAGSKPNAEIPTLPSNPDYQASQLKVNCDRDGRFKFSGLAAGTYYLSTFILLNGPGICGPWQVSRGHAPGHCRRR</sequence>
<organism evidence="1 2">
    <name type="scientific">Sphingomonas colocasiae</name>
    <dbReference type="NCBI Taxonomy" id="1848973"/>
    <lineage>
        <taxon>Bacteria</taxon>
        <taxon>Pseudomonadati</taxon>
        <taxon>Pseudomonadota</taxon>
        <taxon>Alphaproteobacteria</taxon>
        <taxon>Sphingomonadales</taxon>
        <taxon>Sphingomonadaceae</taxon>
        <taxon>Sphingomonas</taxon>
    </lineage>
</organism>
<dbReference type="Proteomes" id="UP000706039">
    <property type="component" value="Unassembled WGS sequence"/>
</dbReference>
<dbReference type="RefSeq" id="WP_222990454.1">
    <property type="nucleotide sequence ID" value="NZ_JAINVV010000006.1"/>
</dbReference>
<dbReference type="SUPFAM" id="SSF117074">
    <property type="entry name" value="Hypothetical protein PA1324"/>
    <property type="match status" value="1"/>
</dbReference>
<dbReference type="EMBL" id="JAINVV010000006">
    <property type="protein sequence ID" value="MBY8823338.1"/>
    <property type="molecule type" value="Genomic_DNA"/>
</dbReference>
<comment type="caution">
    <text evidence="1">The sequence shown here is derived from an EMBL/GenBank/DDBJ whole genome shotgun (WGS) entry which is preliminary data.</text>
</comment>
<evidence type="ECO:0000313" key="1">
    <source>
        <dbReference type="EMBL" id="MBY8823338.1"/>
    </source>
</evidence>
<evidence type="ECO:0000313" key="2">
    <source>
        <dbReference type="Proteomes" id="UP000706039"/>
    </source>
</evidence>
<protein>
    <recommendedName>
        <fullName evidence="3">Carboxypeptidase regulatory-like domain-containing protein</fullName>
    </recommendedName>
</protein>
<gene>
    <name evidence="1" type="ORF">K7G82_13620</name>
</gene>
<name>A0ABS7PQ38_9SPHN</name>
<accession>A0ABS7PQ38</accession>
<reference evidence="1 2" key="1">
    <citation type="submission" date="2021-08" db="EMBL/GenBank/DDBJ databases">
        <authorList>
            <person name="Tuo L."/>
        </authorList>
    </citation>
    <scope>NUCLEOTIDE SEQUENCE [LARGE SCALE GENOMIC DNA]</scope>
    <source>
        <strain evidence="1 2">JCM 31229</strain>
    </source>
</reference>
<evidence type="ECO:0008006" key="3">
    <source>
        <dbReference type="Google" id="ProtNLM"/>
    </source>
</evidence>
<keyword evidence="2" id="KW-1185">Reference proteome</keyword>
<proteinExistence type="predicted"/>